<evidence type="ECO:0000256" key="1">
    <source>
        <dbReference type="SAM" id="MobiDB-lite"/>
    </source>
</evidence>
<accession>Q67X74</accession>
<organism evidence="2 3">
    <name type="scientific">Oryza sativa subsp. japonica</name>
    <name type="common">Rice</name>
    <dbReference type="NCBI Taxonomy" id="39947"/>
    <lineage>
        <taxon>Eukaryota</taxon>
        <taxon>Viridiplantae</taxon>
        <taxon>Streptophyta</taxon>
        <taxon>Embryophyta</taxon>
        <taxon>Tracheophyta</taxon>
        <taxon>Spermatophyta</taxon>
        <taxon>Magnoliopsida</taxon>
        <taxon>Liliopsida</taxon>
        <taxon>Poales</taxon>
        <taxon>Poaceae</taxon>
        <taxon>BOP clade</taxon>
        <taxon>Oryzoideae</taxon>
        <taxon>Oryzeae</taxon>
        <taxon>Oryzinae</taxon>
        <taxon>Oryza</taxon>
        <taxon>Oryza sativa</taxon>
    </lineage>
</organism>
<feature type="region of interest" description="Disordered" evidence="1">
    <location>
        <begin position="1"/>
        <end position="26"/>
    </location>
</feature>
<name>Q67X74_ORYSJ</name>
<evidence type="ECO:0000313" key="3">
    <source>
        <dbReference type="Proteomes" id="UP000000763"/>
    </source>
</evidence>
<gene>
    <name evidence="2" type="primary">P0436F11.36</name>
</gene>
<dbReference type="Proteomes" id="UP000000763">
    <property type="component" value="Chromosome 6"/>
</dbReference>
<protein>
    <submittedName>
        <fullName evidence="2">Uncharacterized protein</fullName>
    </submittedName>
</protein>
<proteinExistence type="predicted"/>
<dbReference type="AlphaFoldDB" id="Q67X74"/>
<reference evidence="3" key="1">
    <citation type="journal article" date="2005" name="Nature">
        <title>The map-based sequence of the rice genome.</title>
        <authorList>
            <consortium name="International rice genome sequencing project (IRGSP)"/>
            <person name="Matsumoto T."/>
            <person name="Wu J."/>
            <person name="Kanamori H."/>
            <person name="Katayose Y."/>
            <person name="Fujisawa M."/>
            <person name="Namiki N."/>
            <person name="Mizuno H."/>
            <person name="Yamamoto K."/>
            <person name="Antonio B.A."/>
            <person name="Baba T."/>
            <person name="Sakata K."/>
            <person name="Nagamura Y."/>
            <person name="Aoki H."/>
            <person name="Arikawa K."/>
            <person name="Arita K."/>
            <person name="Bito T."/>
            <person name="Chiden Y."/>
            <person name="Fujitsuka N."/>
            <person name="Fukunaka R."/>
            <person name="Hamada M."/>
            <person name="Harada C."/>
            <person name="Hayashi A."/>
            <person name="Hijishita S."/>
            <person name="Honda M."/>
            <person name="Hosokawa S."/>
            <person name="Ichikawa Y."/>
            <person name="Idonuma A."/>
            <person name="Iijima M."/>
            <person name="Ikeda M."/>
            <person name="Ikeno M."/>
            <person name="Ito K."/>
            <person name="Ito S."/>
            <person name="Ito T."/>
            <person name="Ito Y."/>
            <person name="Ito Y."/>
            <person name="Iwabuchi A."/>
            <person name="Kamiya K."/>
            <person name="Karasawa W."/>
            <person name="Kurita K."/>
            <person name="Katagiri S."/>
            <person name="Kikuta A."/>
            <person name="Kobayashi H."/>
            <person name="Kobayashi N."/>
            <person name="Machita K."/>
            <person name="Maehara T."/>
            <person name="Masukawa M."/>
            <person name="Mizubayashi T."/>
            <person name="Mukai Y."/>
            <person name="Nagasaki H."/>
            <person name="Nagata Y."/>
            <person name="Naito S."/>
            <person name="Nakashima M."/>
            <person name="Nakama Y."/>
            <person name="Nakamichi Y."/>
            <person name="Nakamura M."/>
            <person name="Meguro A."/>
            <person name="Negishi M."/>
            <person name="Ohta I."/>
            <person name="Ohta T."/>
            <person name="Okamoto M."/>
            <person name="Ono N."/>
            <person name="Saji S."/>
            <person name="Sakaguchi M."/>
            <person name="Sakai K."/>
            <person name="Shibata M."/>
            <person name="Shimokawa T."/>
            <person name="Song J."/>
            <person name="Takazaki Y."/>
            <person name="Terasawa K."/>
            <person name="Tsugane M."/>
            <person name="Tsuji K."/>
            <person name="Ueda S."/>
            <person name="Waki K."/>
            <person name="Yamagata H."/>
            <person name="Yamamoto M."/>
            <person name="Yamamoto S."/>
            <person name="Yamane H."/>
            <person name="Yoshiki S."/>
            <person name="Yoshihara R."/>
            <person name="Yukawa K."/>
            <person name="Zhong H."/>
            <person name="Yano M."/>
            <person name="Yuan Q."/>
            <person name="Ouyang S."/>
            <person name="Liu J."/>
            <person name="Jones K.M."/>
            <person name="Gansberger K."/>
            <person name="Moffat K."/>
            <person name="Hill J."/>
            <person name="Bera J."/>
            <person name="Fadrosh D."/>
            <person name="Jin S."/>
            <person name="Johri S."/>
            <person name="Kim M."/>
            <person name="Overton L."/>
            <person name="Reardon M."/>
            <person name="Tsitrin T."/>
            <person name="Vuong H."/>
            <person name="Weaver B."/>
            <person name="Ciecko A."/>
            <person name="Tallon L."/>
            <person name="Jackson J."/>
            <person name="Pai G."/>
            <person name="Aken S.V."/>
            <person name="Utterback T."/>
            <person name="Reidmuller S."/>
            <person name="Feldblyum T."/>
            <person name="Hsiao J."/>
            <person name="Zismann V."/>
            <person name="Iobst S."/>
            <person name="de Vazeille A.R."/>
            <person name="Buell C.R."/>
            <person name="Ying K."/>
            <person name="Li Y."/>
            <person name="Lu T."/>
            <person name="Huang Y."/>
            <person name="Zhao Q."/>
            <person name="Feng Q."/>
            <person name="Zhang L."/>
            <person name="Zhu J."/>
            <person name="Weng Q."/>
            <person name="Mu J."/>
            <person name="Lu Y."/>
            <person name="Fan D."/>
            <person name="Liu Y."/>
            <person name="Guan J."/>
            <person name="Zhang Y."/>
            <person name="Yu S."/>
            <person name="Liu X."/>
            <person name="Zhang Y."/>
            <person name="Hong G."/>
            <person name="Han B."/>
            <person name="Choisne N."/>
            <person name="Demange N."/>
            <person name="Orjeda G."/>
            <person name="Samain S."/>
            <person name="Cattolico L."/>
            <person name="Pelletier E."/>
            <person name="Couloux A."/>
            <person name="Segurens B."/>
            <person name="Wincker P."/>
            <person name="D'Hont A."/>
            <person name="Scarpelli C."/>
            <person name="Weissenbach J."/>
            <person name="Salanoubat M."/>
            <person name="Quetier F."/>
            <person name="Yu Y."/>
            <person name="Kim H.R."/>
            <person name="Rambo T."/>
            <person name="Currie J."/>
            <person name="Collura K."/>
            <person name="Luo M."/>
            <person name="Yang T."/>
            <person name="Ammiraju J.S.S."/>
            <person name="Engler F."/>
            <person name="Soderlund C."/>
            <person name="Wing R.A."/>
            <person name="Palmer L.E."/>
            <person name="de la Bastide M."/>
            <person name="Spiegel L."/>
            <person name="Nascimento L."/>
            <person name="Zutavern T."/>
            <person name="O'Shaughnessy A."/>
            <person name="Dike S."/>
            <person name="Dedhia N."/>
            <person name="Preston R."/>
            <person name="Balija V."/>
            <person name="McCombie W.R."/>
            <person name="Chow T."/>
            <person name="Chen H."/>
            <person name="Chung M."/>
            <person name="Chen C."/>
            <person name="Shaw J."/>
            <person name="Wu H."/>
            <person name="Hsiao K."/>
            <person name="Chao Y."/>
            <person name="Chu M."/>
            <person name="Cheng C."/>
            <person name="Hour A."/>
            <person name="Lee P."/>
            <person name="Lin S."/>
            <person name="Lin Y."/>
            <person name="Liou J."/>
            <person name="Liu S."/>
            <person name="Hsing Y."/>
            <person name="Raghuvanshi S."/>
            <person name="Mohanty A."/>
            <person name="Bharti A.K."/>
            <person name="Gaur A."/>
            <person name="Gupta V."/>
            <person name="Kumar D."/>
            <person name="Ravi V."/>
            <person name="Vij S."/>
            <person name="Kapur A."/>
            <person name="Khurana P."/>
            <person name="Khurana P."/>
            <person name="Khurana J.P."/>
            <person name="Tyagi A.K."/>
            <person name="Gaikwad K."/>
            <person name="Singh A."/>
            <person name="Dalal V."/>
            <person name="Srivastava S."/>
            <person name="Dixit A."/>
            <person name="Pal A.K."/>
            <person name="Ghazi I.A."/>
            <person name="Yadav M."/>
            <person name="Pandit A."/>
            <person name="Bhargava A."/>
            <person name="Sureshbabu K."/>
            <person name="Batra K."/>
            <person name="Sharma T.R."/>
            <person name="Mohapatra T."/>
            <person name="Singh N.K."/>
            <person name="Messing J."/>
            <person name="Nelson A.B."/>
            <person name="Fuks G."/>
            <person name="Kavchok S."/>
            <person name="Keizer G."/>
            <person name="Linton E."/>
            <person name="Llaca V."/>
            <person name="Song R."/>
            <person name="Tanyolac B."/>
            <person name="Young S."/>
            <person name="Ho-Il K."/>
            <person name="Hahn J.H."/>
            <person name="Sangsakoo G."/>
            <person name="Vanavichit A."/>
            <person name="de Mattos Luiz.A.T."/>
            <person name="Zimmer P.D."/>
            <person name="Malone G."/>
            <person name="Dellagostin O."/>
            <person name="de Oliveira A.C."/>
            <person name="Bevan M."/>
            <person name="Bancroft I."/>
            <person name="Minx P."/>
            <person name="Cordum H."/>
            <person name="Wilson R."/>
            <person name="Cheng Z."/>
            <person name="Jin W."/>
            <person name="Jiang J."/>
            <person name="Leong S.A."/>
            <person name="Iwama H."/>
            <person name="Gojobori T."/>
            <person name="Itoh T."/>
            <person name="Niimura Y."/>
            <person name="Fujii Y."/>
            <person name="Habara T."/>
            <person name="Sakai H."/>
            <person name="Sato Y."/>
            <person name="Wilson G."/>
            <person name="Kumar K."/>
            <person name="McCouch S."/>
            <person name="Juretic N."/>
            <person name="Hoen D."/>
            <person name="Wright S."/>
            <person name="Bruskiewich R."/>
            <person name="Bureau T."/>
            <person name="Miyao A."/>
            <person name="Hirochika H."/>
            <person name="Nishikawa T."/>
            <person name="Kadowaki K."/>
            <person name="Sugiura M."/>
            <person name="Burr B."/>
            <person name="Sasaki T."/>
        </authorList>
    </citation>
    <scope>NUCLEOTIDE SEQUENCE [LARGE SCALE GENOMIC DNA]</scope>
    <source>
        <strain evidence="3">cv. Nipponbare</strain>
    </source>
</reference>
<evidence type="ECO:0000313" key="2">
    <source>
        <dbReference type="EMBL" id="BAD37245.1"/>
    </source>
</evidence>
<dbReference type="EMBL" id="AP003488">
    <property type="protein sequence ID" value="BAD37245.1"/>
    <property type="molecule type" value="Genomic_DNA"/>
</dbReference>
<sequence length="76" mass="7925">MHADVRMPAEASYGASTSGAQARHQRGSRVWVWGAGAATHGACTYAPAPTRSDPGASWPPPPGGRACCMPRNFVCK</sequence>
<reference evidence="3" key="2">
    <citation type="journal article" date="2008" name="Nucleic Acids Res.">
        <title>The rice annotation project database (RAP-DB): 2008 update.</title>
        <authorList>
            <consortium name="The rice annotation project (RAP)"/>
        </authorList>
    </citation>
    <scope>GENOME REANNOTATION</scope>
    <source>
        <strain evidence="3">cv. Nipponbare</strain>
    </source>
</reference>